<dbReference type="CDD" id="cd16917">
    <property type="entry name" value="HATPase_UhpB-NarQ-NarX-like"/>
    <property type="match status" value="1"/>
</dbReference>
<evidence type="ECO:0000313" key="12">
    <source>
        <dbReference type="EMBL" id="GAA2395806.1"/>
    </source>
</evidence>
<reference evidence="12 13" key="1">
    <citation type="journal article" date="2019" name="Int. J. Syst. Evol. Microbiol.">
        <title>The Global Catalogue of Microorganisms (GCM) 10K type strain sequencing project: providing services to taxonomists for standard genome sequencing and annotation.</title>
        <authorList>
            <consortium name="The Broad Institute Genomics Platform"/>
            <consortium name="The Broad Institute Genome Sequencing Center for Infectious Disease"/>
            <person name="Wu L."/>
            <person name="Ma J."/>
        </authorList>
    </citation>
    <scope>NUCLEOTIDE SEQUENCE [LARGE SCALE GENOMIC DNA]</scope>
    <source>
        <strain evidence="12 13">JCM 3272</strain>
    </source>
</reference>
<evidence type="ECO:0000256" key="4">
    <source>
        <dbReference type="ARBA" id="ARBA00022679"/>
    </source>
</evidence>
<dbReference type="SMART" id="SM00387">
    <property type="entry name" value="HATPase_c"/>
    <property type="match status" value="1"/>
</dbReference>
<feature type="transmembrane region" description="Helical" evidence="10">
    <location>
        <begin position="137"/>
        <end position="155"/>
    </location>
</feature>
<keyword evidence="5" id="KW-0547">Nucleotide-binding</keyword>
<evidence type="ECO:0000256" key="1">
    <source>
        <dbReference type="ARBA" id="ARBA00000085"/>
    </source>
</evidence>
<keyword evidence="4" id="KW-0808">Transferase</keyword>
<evidence type="ECO:0000256" key="2">
    <source>
        <dbReference type="ARBA" id="ARBA00012438"/>
    </source>
</evidence>
<evidence type="ECO:0000259" key="11">
    <source>
        <dbReference type="PROSITE" id="PS50109"/>
    </source>
</evidence>
<keyword evidence="7" id="KW-0067">ATP-binding</keyword>
<comment type="caution">
    <text evidence="12">The sequence shown here is derived from an EMBL/GenBank/DDBJ whole genome shotgun (WGS) entry which is preliminary data.</text>
</comment>
<protein>
    <recommendedName>
        <fullName evidence="2">histidine kinase</fullName>
        <ecNumber evidence="2">2.7.13.3</ecNumber>
    </recommendedName>
</protein>
<keyword evidence="8" id="KW-0902">Two-component regulatory system</keyword>
<comment type="catalytic activity">
    <reaction evidence="1">
        <text>ATP + protein L-histidine = ADP + protein N-phospho-L-histidine.</text>
        <dbReference type="EC" id="2.7.13.3"/>
    </reaction>
</comment>
<feature type="region of interest" description="Disordered" evidence="9">
    <location>
        <begin position="112"/>
        <end position="132"/>
    </location>
</feature>
<dbReference type="InterPro" id="IPR050482">
    <property type="entry name" value="Sensor_HK_TwoCompSys"/>
</dbReference>
<name>A0ABN3I653_9ACTN</name>
<keyword evidence="10" id="KW-0812">Transmembrane</keyword>
<feature type="domain" description="Histidine kinase" evidence="11">
    <location>
        <begin position="301"/>
        <end position="386"/>
    </location>
</feature>
<dbReference type="EMBL" id="BAAARV010000142">
    <property type="protein sequence ID" value="GAA2395806.1"/>
    <property type="molecule type" value="Genomic_DNA"/>
</dbReference>
<accession>A0ABN3I653</accession>
<sequence length="394" mass="40702">MVAARSWPFVAALALALAGLRPSSAVELLLGFAMTLPLMLYRVMPAVAAALIAAGVLVTLLSGALPTAAGVAALAGAYLVVGLRRARPWTVLLVAPFALYALFPAAQATPAGSGTQRPAMAPPDGAAQATQDGPGRTFAVTLLLLTGGAVAFGGMRRSRAETMRRTLDDRLLADTLLGHAARGERARIARELHDVVAHHVSMIAVQAEAARVTTPGLPAEGSQRLLAIGDTARAALTEMRRLLGVLREDAGAEPSRRPQPGLQQLNELIDEARGLGRASTRLIVRGAVAPLDPGVEVTAFRIVQEAFTNARRHAPGAAVDVELDYGPAELRIRVRDNGPGAAPPATPGGHGLTGMRERAAMLGGTISSGPGALGGFVVTARLPIHAEHPVVRAA</sequence>
<feature type="transmembrane region" description="Helical" evidence="10">
    <location>
        <begin position="49"/>
        <end position="81"/>
    </location>
</feature>
<dbReference type="Proteomes" id="UP001501444">
    <property type="component" value="Unassembled WGS sequence"/>
</dbReference>
<organism evidence="12 13">
    <name type="scientific">Dactylosporangium salmoneum</name>
    <dbReference type="NCBI Taxonomy" id="53361"/>
    <lineage>
        <taxon>Bacteria</taxon>
        <taxon>Bacillati</taxon>
        <taxon>Actinomycetota</taxon>
        <taxon>Actinomycetes</taxon>
        <taxon>Micromonosporales</taxon>
        <taxon>Micromonosporaceae</taxon>
        <taxon>Dactylosporangium</taxon>
    </lineage>
</organism>
<keyword evidence="10" id="KW-1133">Transmembrane helix</keyword>
<gene>
    <name evidence="12" type="ORF">GCM10010170_111150</name>
</gene>
<evidence type="ECO:0000256" key="8">
    <source>
        <dbReference type="ARBA" id="ARBA00023012"/>
    </source>
</evidence>
<keyword evidence="13" id="KW-1185">Reference proteome</keyword>
<dbReference type="InterPro" id="IPR011712">
    <property type="entry name" value="Sig_transdc_His_kin_sub3_dim/P"/>
</dbReference>
<evidence type="ECO:0000256" key="10">
    <source>
        <dbReference type="SAM" id="Phobius"/>
    </source>
</evidence>
<dbReference type="Gene3D" id="1.20.5.1930">
    <property type="match status" value="1"/>
</dbReference>
<dbReference type="Gene3D" id="3.30.565.10">
    <property type="entry name" value="Histidine kinase-like ATPase, C-terminal domain"/>
    <property type="match status" value="1"/>
</dbReference>
<keyword evidence="6" id="KW-0418">Kinase</keyword>
<dbReference type="PROSITE" id="PS50109">
    <property type="entry name" value="HIS_KIN"/>
    <property type="match status" value="1"/>
</dbReference>
<dbReference type="InterPro" id="IPR005467">
    <property type="entry name" value="His_kinase_dom"/>
</dbReference>
<proteinExistence type="predicted"/>
<dbReference type="InterPro" id="IPR003594">
    <property type="entry name" value="HATPase_dom"/>
</dbReference>
<dbReference type="PANTHER" id="PTHR24421:SF10">
    <property type="entry name" value="NITRATE_NITRITE SENSOR PROTEIN NARQ"/>
    <property type="match status" value="1"/>
</dbReference>
<evidence type="ECO:0000256" key="5">
    <source>
        <dbReference type="ARBA" id="ARBA00022741"/>
    </source>
</evidence>
<dbReference type="EC" id="2.7.13.3" evidence="2"/>
<keyword evidence="10" id="KW-0472">Membrane</keyword>
<keyword evidence="3" id="KW-0597">Phosphoprotein</keyword>
<dbReference type="Pfam" id="PF07730">
    <property type="entry name" value="HisKA_3"/>
    <property type="match status" value="1"/>
</dbReference>
<dbReference type="InterPro" id="IPR036890">
    <property type="entry name" value="HATPase_C_sf"/>
</dbReference>
<evidence type="ECO:0000313" key="13">
    <source>
        <dbReference type="Proteomes" id="UP001501444"/>
    </source>
</evidence>
<dbReference type="PANTHER" id="PTHR24421">
    <property type="entry name" value="NITRATE/NITRITE SENSOR PROTEIN NARX-RELATED"/>
    <property type="match status" value="1"/>
</dbReference>
<evidence type="ECO:0000256" key="6">
    <source>
        <dbReference type="ARBA" id="ARBA00022777"/>
    </source>
</evidence>
<evidence type="ECO:0000256" key="9">
    <source>
        <dbReference type="SAM" id="MobiDB-lite"/>
    </source>
</evidence>
<dbReference type="Pfam" id="PF02518">
    <property type="entry name" value="HATPase_c"/>
    <property type="match status" value="1"/>
</dbReference>
<dbReference type="SUPFAM" id="SSF55874">
    <property type="entry name" value="ATPase domain of HSP90 chaperone/DNA topoisomerase II/histidine kinase"/>
    <property type="match status" value="1"/>
</dbReference>
<feature type="transmembrane region" description="Helical" evidence="10">
    <location>
        <begin position="88"/>
        <end position="106"/>
    </location>
</feature>
<evidence type="ECO:0000256" key="7">
    <source>
        <dbReference type="ARBA" id="ARBA00022840"/>
    </source>
</evidence>
<evidence type="ECO:0000256" key="3">
    <source>
        <dbReference type="ARBA" id="ARBA00022553"/>
    </source>
</evidence>